<gene>
    <name evidence="2" type="ORF">CXY01_26570</name>
</gene>
<name>A0A510V5J5_9CELL</name>
<proteinExistence type="predicted"/>
<dbReference type="Proteomes" id="UP000321118">
    <property type="component" value="Unassembled WGS sequence"/>
</dbReference>
<reference evidence="2 3" key="1">
    <citation type="submission" date="2019-07" db="EMBL/GenBank/DDBJ databases">
        <title>Whole genome shotgun sequence of Cellulomonas xylanilytica NBRC 101102.</title>
        <authorList>
            <person name="Hosoyama A."/>
            <person name="Uohara A."/>
            <person name="Ohji S."/>
            <person name="Ichikawa N."/>
        </authorList>
    </citation>
    <scope>NUCLEOTIDE SEQUENCE [LARGE SCALE GENOMIC DNA]</scope>
    <source>
        <strain evidence="2 3">NBRC 101102</strain>
    </source>
</reference>
<evidence type="ECO:0000256" key="1">
    <source>
        <dbReference type="SAM" id="MobiDB-lite"/>
    </source>
</evidence>
<evidence type="ECO:0000313" key="3">
    <source>
        <dbReference type="Proteomes" id="UP000321118"/>
    </source>
</evidence>
<keyword evidence="3" id="KW-1185">Reference proteome</keyword>
<organism evidence="2 3">
    <name type="scientific">Cellulomonas xylanilytica</name>
    <dbReference type="NCBI Taxonomy" id="233583"/>
    <lineage>
        <taxon>Bacteria</taxon>
        <taxon>Bacillati</taxon>
        <taxon>Actinomycetota</taxon>
        <taxon>Actinomycetes</taxon>
        <taxon>Micrococcales</taxon>
        <taxon>Cellulomonadaceae</taxon>
        <taxon>Cellulomonas</taxon>
    </lineage>
</organism>
<feature type="compositionally biased region" description="Low complexity" evidence="1">
    <location>
        <begin position="47"/>
        <end position="80"/>
    </location>
</feature>
<accession>A0A510V5J5</accession>
<dbReference type="AlphaFoldDB" id="A0A510V5J5"/>
<evidence type="ECO:0000313" key="2">
    <source>
        <dbReference type="EMBL" id="GEK22137.1"/>
    </source>
</evidence>
<dbReference type="EMBL" id="BJUB01000008">
    <property type="protein sequence ID" value="GEK22137.1"/>
    <property type="molecule type" value="Genomic_DNA"/>
</dbReference>
<sequence>MISRTSRAAGPRGSPLAPADRPATLRDMDRLPLRALVVVAATAIALSGCTSGTPGPTGTVSPADPATTSAAPTEDPTTAPSTPPPPVPGEPCDPAAGSPDCTDATADSEFRYIEGYAECVASYTSDETYGLCTDLDGDGRAGYPDSG</sequence>
<protein>
    <submittedName>
        <fullName evidence="2">Uncharacterized protein</fullName>
    </submittedName>
</protein>
<feature type="region of interest" description="Disordered" evidence="1">
    <location>
        <begin position="47"/>
        <end position="106"/>
    </location>
</feature>
<feature type="compositionally biased region" description="Pro residues" evidence="1">
    <location>
        <begin position="81"/>
        <end position="91"/>
    </location>
</feature>
<feature type="region of interest" description="Disordered" evidence="1">
    <location>
        <begin position="1"/>
        <end position="25"/>
    </location>
</feature>
<comment type="caution">
    <text evidence="2">The sequence shown here is derived from an EMBL/GenBank/DDBJ whole genome shotgun (WGS) entry which is preliminary data.</text>
</comment>